<reference evidence="4 5" key="1">
    <citation type="submission" date="2019-07" db="EMBL/GenBank/DDBJ databases">
        <title>Draft genome assembly of a fouling barnacle, Amphibalanus amphitrite (Darwin, 1854): The first reference genome for Thecostraca.</title>
        <authorList>
            <person name="Kim W."/>
        </authorList>
    </citation>
    <scope>NUCLEOTIDE SEQUENCE [LARGE SCALE GENOMIC DNA]</scope>
    <source>
        <strain evidence="4">SNU_AA5</strain>
        <tissue evidence="4">Soma without cirri and trophi</tissue>
    </source>
</reference>
<comment type="caution">
    <text evidence="4">The sequence shown here is derived from an EMBL/GenBank/DDBJ whole genome shotgun (WGS) entry which is preliminary data.</text>
</comment>
<feature type="region of interest" description="Disordered" evidence="1">
    <location>
        <begin position="14"/>
        <end position="47"/>
    </location>
</feature>
<accession>A0A6A4W922</accession>
<dbReference type="GO" id="GO:0005085">
    <property type="term" value="F:guanyl-nucleotide exchange factor activity"/>
    <property type="evidence" value="ECO:0007669"/>
    <property type="project" value="InterPro"/>
</dbReference>
<dbReference type="SUPFAM" id="SSF48425">
    <property type="entry name" value="Sec7 domain"/>
    <property type="match status" value="1"/>
</dbReference>
<dbReference type="InterPro" id="IPR023394">
    <property type="entry name" value="Sec7_C_sf"/>
</dbReference>
<dbReference type="InterPro" id="IPR036047">
    <property type="entry name" value="F-box-like_dom_sf"/>
</dbReference>
<dbReference type="CDD" id="cd22088">
    <property type="entry name" value="F-box_FBXO8"/>
    <property type="match status" value="1"/>
</dbReference>
<dbReference type="Pfam" id="PF01369">
    <property type="entry name" value="Sec7"/>
    <property type="match status" value="1"/>
</dbReference>
<proteinExistence type="predicted"/>
<keyword evidence="5" id="KW-1185">Reference proteome</keyword>
<name>A0A6A4W922_AMPAM</name>
<dbReference type="Gene3D" id="1.10.1000.11">
    <property type="entry name" value="Arf Nucleotide-binding Site Opener,domain 2"/>
    <property type="match status" value="1"/>
</dbReference>
<dbReference type="PANTHER" id="PTHR10663:SF372">
    <property type="entry name" value="F-BOX ONLY PROTEIN 8"/>
    <property type="match status" value="1"/>
</dbReference>
<evidence type="ECO:0000313" key="5">
    <source>
        <dbReference type="Proteomes" id="UP000440578"/>
    </source>
</evidence>
<dbReference type="Proteomes" id="UP000440578">
    <property type="component" value="Unassembled WGS sequence"/>
</dbReference>
<dbReference type="PANTHER" id="PTHR10663">
    <property type="entry name" value="GUANYL-NUCLEOTIDE EXCHANGE FACTOR"/>
    <property type="match status" value="1"/>
</dbReference>
<evidence type="ECO:0000313" key="4">
    <source>
        <dbReference type="EMBL" id="KAF0303025.1"/>
    </source>
</evidence>
<dbReference type="InterPro" id="IPR001810">
    <property type="entry name" value="F-box_dom"/>
</dbReference>
<dbReference type="Gene3D" id="1.10.220.20">
    <property type="match status" value="1"/>
</dbReference>
<protein>
    <submittedName>
        <fullName evidence="4">F-box only protein 8</fullName>
    </submittedName>
</protein>
<feature type="domain" description="F-box" evidence="2">
    <location>
        <begin position="48"/>
        <end position="91"/>
    </location>
</feature>
<feature type="domain" description="SEC7" evidence="3">
    <location>
        <begin position="110"/>
        <end position="289"/>
    </location>
</feature>
<dbReference type="SMART" id="SM00222">
    <property type="entry name" value="Sec7"/>
    <property type="match status" value="1"/>
</dbReference>
<evidence type="ECO:0000259" key="2">
    <source>
        <dbReference type="PROSITE" id="PS50181"/>
    </source>
</evidence>
<sequence length="304" mass="34552">MGGQLSVLMRMHAESVQNHSRAPEEDGQPDRSTEDHQPGEVAAGPAKFPDLSELPAELGLEVLKHLDATDLCLAACVWQNLAEDEILWQGLCKDQWRYASVYRRLRAGGADRSYRHTYLQLDEGTLTFNADPFSGMQYFISRGLVDDDPAEIAMFLHSSSQMNPQQMRRYLDQRRDVMTLVMDLQNYRDQFLPAALRKLFSKVQPPEDRGNYLQTMLDKFSVKFCQGNPQLGLSTDTVYILCFSLIMLSVDLTSPHVKNKMSKREFIRNVRHAAAVDDVLSGHLYDDIYLRGHIAGRRPALGCR</sequence>
<evidence type="ECO:0000259" key="3">
    <source>
        <dbReference type="PROSITE" id="PS50190"/>
    </source>
</evidence>
<feature type="compositionally biased region" description="Basic and acidic residues" evidence="1">
    <location>
        <begin position="21"/>
        <end position="38"/>
    </location>
</feature>
<dbReference type="PROSITE" id="PS50181">
    <property type="entry name" value="FBOX"/>
    <property type="match status" value="1"/>
</dbReference>
<dbReference type="PROSITE" id="PS50190">
    <property type="entry name" value="SEC7"/>
    <property type="match status" value="1"/>
</dbReference>
<evidence type="ECO:0000256" key="1">
    <source>
        <dbReference type="SAM" id="MobiDB-lite"/>
    </source>
</evidence>
<gene>
    <name evidence="4" type="primary">Fbxo8</name>
    <name evidence="4" type="ORF">FJT64_024966</name>
</gene>
<organism evidence="4 5">
    <name type="scientific">Amphibalanus amphitrite</name>
    <name type="common">Striped barnacle</name>
    <name type="synonym">Balanus amphitrite</name>
    <dbReference type="NCBI Taxonomy" id="1232801"/>
    <lineage>
        <taxon>Eukaryota</taxon>
        <taxon>Metazoa</taxon>
        <taxon>Ecdysozoa</taxon>
        <taxon>Arthropoda</taxon>
        <taxon>Crustacea</taxon>
        <taxon>Multicrustacea</taxon>
        <taxon>Cirripedia</taxon>
        <taxon>Thoracica</taxon>
        <taxon>Thoracicalcarea</taxon>
        <taxon>Balanomorpha</taxon>
        <taxon>Balanoidea</taxon>
        <taxon>Balanidae</taxon>
        <taxon>Amphibalaninae</taxon>
        <taxon>Amphibalanus</taxon>
    </lineage>
</organism>
<dbReference type="OrthoDB" id="430364at2759"/>
<dbReference type="GO" id="GO:0032012">
    <property type="term" value="P:regulation of ARF protein signal transduction"/>
    <property type="evidence" value="ECO:0007669"/>
    <property type="project" value="InterPro"/>
</dbReference>
<dbReference type="EMBL" id="VIIS01000985">
    <property type="protein sequence ID" value="KAF0303025.1"/>
    <property type="molecule type" value="Genomic_DNA"/>
</dbReference>
<dbReference type="SUPFAM" id="SSF81383">
    <property type="entry name" value="F-box domain"/>
    <property type="match status" value="1"/>
</dbReference>
<dbReference type="Pfam" id="PF12937">
    <property type="entry name" value="F-box-like"/>
    <property type="match status" value="1"/>
</dbReference>
<dbReference type="InterPro" id="IPR048003">
    <property type="entry name" value="FBXO8_F-box"/>
</dbReference>
<dbReference type="InterPro" id="IPR000904">
    <property type="entry name" value="Sec7_dom"/>
</dbReference>
<dbReference type="Gene3D" id="1.20.1280.50">
    <property type="match status" value="1"/>
</dbReference>
<dbReference type="InterPro" id="IPR035999">
    <property type="entry name" value="Sec7_dom_sf"/>
</dbReference>
<dbReference type="AlphaFoldDB" id="A0A6A4W922"/>